<dbReference type="Ensembl" id="ENSGAGT00000019562.1">
    <property type="protein sequence ID" value="ENSGAGP00000017139.1"/>
    <property type="gene ID" value="ENSGAGG00000012685.1"/>
</dbReference>
<evidence type="ECO:0000259" key="9">
    <source>
        <dbReference type="PROSITE" id="PS50893"/>
    </source>
</evidence>
<keyword evidence="2" id="KW-0813">Transport</keyword>
<dbReference type="GO" id="GO:0042760">
    <property type="term" value="P:very long-chain fatty acid catabolic process"/>
    <property type="evidence" value="ECO:0007669"/>
    <property type="project" value="TreeGrafter"/>
</dbReference>
<organism evidence="11 12">
    <name type="scientific">Gopherus agassizii</name>
    <name type="common">Agassiz's desert tortoise</name>
    <dbReference type="NCBI Taxonomy" id="38772"/>
    <lineage>
        <taxon>Eukaryota</taxon>
        <taxon>Metazoa</taxon>
        <taxon>Chordata</taxon>
        <taxon>Craniata</taxon>
        <taxon>Vertebrata</taxon>
        <taxon>Euteleostomi</taxon>
        <taxon>Archelosauria</taxon>
        <taxon>Testudinata</taxon>
        <taxon>Testudines</taxon>
        <taxon>Cryptodira</taxon>
        <taxon>Durocryptodira</taxon>
        <taxon>Testudinoidea</taxon>
        <taxon>Testudinidae</taxon>
        <taxon>Gopherus</taxon>
    </lineage>
</organism>
<evidence type="ECO:0000256" key="2">
    <source>
        <dbReference type="ARBA" id="ARBA00022448"/>
    </source>
</evidence>
<feature type="domain" description="ABC transmembrane type-1" evidence="10">
    <location>
        <begin position="144"/>
        <end position="311"/>
    </location>
</feature>
<dbReference type="PROSITE" id="PS50929">
    <property type="entry name" value="ABC_TM1F"/>
    <property type="match status" value="1"/>
</dbReference>
<dbReference type="Proteomes" id="UP000291020">
    <property type="component" value="Unassembled WGS sequence"/>
</dbReference>
<dbReference type="PANTHER" id="PTHR11384:SF59">
    <property type="entry name" value="LYSOSOMAL COBALAMIN TRANSPORTER ABCD4"/>
    <property type="match status" value="1"/>
</dbReference>
<dbReference type="Gene3D" id="3.40.50.300">
    <property type="entry name" value="P-loop containing nucleotide triphosphate hydrolases"/>
    <property type="match status" value="1"/>
</dbReference>
<dbReference type="SUPFAM" id="SSF90123">
    <property type="entry name" value="ABC transporter transmembrane region"/>
    <property type="match status" value="1"/>
</dbReference>
<dbReference type="STRING" id="38772.ENSGAGP00000017139"/>
<dbReference type="GO" id="GO:0005524">
    <property type="term" value="F:ATP binding"/>
    <property type="evidence" value="ECO:0007669"/>
    <property type="project" value="UniProtKB-KW"/>
</dbReference>
<evidence type="ECO:0000259" key="10">
    <source>
        <dbReference type="PROSITE" id="PS50929"/>
    </source>
</evidence>
<keyword evidence="5" id="KW-0067">ATP-binding</keyword>
<dbReference type="GO" id="GO:0140359">
    <property type="term" value="F:ABC-type transporter activity"/>
    <property type="evidence" value="ECO:0007669"/>
    <property type="project" value="InterPro"/>
</dbReference>
<protein>
    <submittedName>
        <fullName evidence="11">Uncharacterized protein</fullName>
    </submittedName>
</protein>
<dbReference type="CDD" id="cd03223">
    <property type="entry name" value="ABCD_peroxisomal_ALDP"/>
    <property type="match status" value="1"/>
</dbReference>
<reference evidence="11" key="2">
    <citation type="submission" date="2025-08" db="UniProtKB">
        <authorList>
            <consortium name="Ensembl"/>
        </authorList>
    </citation>
    <scope>IDENTIFICATION</scope>
</reference>
<feature type="transmembrane region" description="Helical" evidence="8">
    <location>
        <begin position="268"/>
        <end position="294"/>
    </location>
</feature>
<evidence type="ECO:0000256" key="8">
    <source>
        <dbReference type="SAM" id="Phobius"/>
    </source>
</evidence>
<accession>A0A452HQ26</accession>
<keyword evidence="4" id="KW-0547">Nucleotide-binding</keyword>
<proteinExistence type="inferred from homology"/>
<dbReference type="InterPro" id="IPR003593">
    <property type="entry name" value="AAA+_ATPase"/>
</dbReference>
<dbReference type="InterPro" id="IPR036640">
    <property type="entry name" value="ABC1_TM_sf"/>
</dbReference>
<dbReference type="InterPro" id="IPR011527">
    <property type="entry name" value="ABC1_TM_dom"/>
</dbReference>
<dbReference type="GO" id="GO:0005778">
    <property type="term" value="C:peroxisomal membrane"/>
    <property type="evidence" value="ECO:0007669"/>
    <property type="project" value="TreeGrafter"/>
</dbReference>
<comment type="similarity">
    <text evidence="1">Belongs to the ABC transporter superfamily. ABCD family. Peroxisomal fatty acyl CoA transporter (TC 3.A.1.203) subfamily.</text>
</comment>
<feature type="domain" description="ABC transporter" evidence="9">
    <location>
        <begin position="388"/>
        <end position="599"/>
    </location>
</feature>
<keyword evidence="7 8" id="KW-0472">Membrane</keyword>
<dbReference type="InterPro" id="IPR050835">
    <property type="entry name" value="ABC_transporter_sub-D"/>
</dbReference>
<dbReference type="GO" id="GO:0007031">
    <property type="term" value="P:peroxisome organization"/>
    <property type="evidence" value="ECO:0007669"/>
    <property type="project" value="TreeGrafter"/>
</dbReference>
<dbReference type="PANTHER" id="PTHR11384">
    <property type="entry name" value="ATP-BINDING CASSETTE, SUB-FAMILY D MEMBER"/>
    <property type="match status" value="1"/>
</dbReference>
<dbReference type="SMART" id="SM00382">
    <property type="entry name" value="AAA"/>
    <property type="match status" value="1"/>
</dbReference>
<dbReference type="GO" id="GO:0015910">
    <property type="term" value="P:long-chain fatty acid import into peroxisome"/>
    <property type="evidence" value="ECO:0007669"/>
    <property type="project" value="TreeGrafter"/>
</dbReference>
<evidence type="ECO:0000256" key="6">
    <source>
        <dbReference type="ARBA" id="ARBA00022989"/>
    </source>
</evidence>
<evidence type="ECO:0000256" key="3">
    <source>
        <dbReference type="ARBA" id="ARBA00022692"/>
    </source>
</evidence>
<evidence type="ECO:0000256" key="4">
    <source>
        <dbReference type="ARBA" id="ARBA00022741"/>
    </source>
</evidence>
<dbReference type="Gene3D" id="1.20.1560.10">
    <property type="entry name" value="ABC transporter type 1, transmembrane domain"/>
    <property type="match status" value="1"/>
</dbReference>
<evidence type="ECO:0000256" key="5">
    <source>
        <dbReference type="ARBA" id="ARBA00022840"/>
    </source>
</evidence>
<dbReference type="PROSITE" id="PS50893">
    <property type="entry name" value="ABC_TRANSPORTER_2"/>
    <property type="match status" value="1"/>
</dbReference>
<dbReference type="PROSITE" id="PS00211">
    <property type="entry name" value="ABC_TRANSPORTER_1"/>
    <property type="match status" value="1"/>
</dbReference>
<evidence type="ECO:0000256" key="7">
    <source>
        <dbReference type="ARBA" id="ARBA00023136"/>
    </source>
</evidence>
<evidence type="ECO:0000313" key="11">
    <source>
        <dbReference type="Ensembl" id="ENSGAGP00000017139.1"/>
    </source>
</evidence>
<feature type="transmembrane region" description="Helical" evidence="8">
    <location>
        <begin position="40"/>
        <end position="58"/>
    </location>
</feature>
<reference evidence="12" key="1">
    <citation type="journal article" date="2017" name="PLoS ONE">
        <title>The Agassiz's desert tortoise genome provides a resource for the conservation of a threatened species.</title>
        <authorList>
            <person name="Tollis M."/>
            <person name="DeNardo D.F."/>
            <person name="Cornelius J.A."/>
            <person name="Dolby G.A."/>
            <person name="Edwards T."/>
            <person name="Henen B.T."/>
            <person name="Karl A.E."/>
            <person name="Murphy R.W."/>
            <person name="Kusumi K."/>
        </authorList>
    </citation>
    <scope>NUCLEOTIDE SEQUENCE [LARGE SCALE GENOMIC DNA]</scope>
</reference>
<dbReference type="AlphaFoldDB" id="A0A452HQ26"/>
<keyword evidence="3 8" id="KW-0812">Transmembrane</keyword>
<evidence type="ECO:0000313" key="12">
    <source>
        <dbReference type="Proteomes" id="UP000291020"/>
    </source>
</evidence>
<name>A0A452HQ26_9SAUR</name>
<reference evidence="11" key="3">
    <citation type="submission" date="2025-09" db="UniProtKB">
        <authorList>
            <consortium name="Ensembl"/>
        </authorList>
    </citation>
    <scope>IDENTIFICATION</scope>
</reference>
<dbReference type="GO" id="GO:0016887">
    <property type="term" value="F:ATP hydrolysis activity"/>
    <property type="evidence" value="ECO:0007669"/>
    <property type="project" value="InterPro"/>
</dbReference>
<dbReference type="InterPro" id="IPR017871">
    <property type="entry name" value="ABC_transporter-like_CS"/>
</dbReference>
<keyword evidence="6 8" id="KW-1133">Transmembrane helix</keyword>
<evidence type="ECO:0000256" key="1">
    <source>
        <dbReference type="ARBA" id="ARBA00008575"/>
    </source>
</evidence>
<dbReference type="InterPro" id="IPR027417">
    <property type="entry name" value="P-loop_NTPase"/>
</dbReference>
<dbReference type="InterPro" id="IPR003439">
    <property type="entry name" value="ABC_transporter-like_ATP-bd"/>
</dbReference>
<dbReference type="Pfam" id="PF00005">
    <property type="entry name" value="ABC_tran"/>
    <property type="match status" value="1"/>
</dbReference>
<dbReference type="SUPFAM" id="SSF52540">
    <property type="entry name" value="P-loop containing nucleoside triphosphate hydrolases"/>
    <property type="match status" value="1"/>
</dbReference>
<dbReference type="GO" id="GO:0005324">
    <property type="term" value="F:long-chain fatty acid transmembrane transporter activity"/>
    <property type="evidence" value="ECO:0007669"/>
    <property type="project" value="TreeGrafter"/>
</dbReference>
<feature type="transmembrane region" description="Helical" evidence="8">
    <location>
        <begin position="78"/>
        <end position="96"/>
    </location>
</feature>
<sequence length="602" mass="68267">QEIPGPADSAARLWELDLQFLRRFGKIQAILFPRWSSQNVLMFLTLLSIALLEQLVIYQVGLIPSQYYGVLGSKDFSGFKTLTAIAVILIVLNSTLKSLDQFICNLMYVSWRKTLTEYLHGYYFKGQVYYTLNVLREDIDNPDQRISQDVERFCRQLSSMASKLIISPFTLGYYTYQCFHSTGWLGPVSIFGYFVIGTVVNKVLMSPIVSKLVHQEKLEGDFRFKHMQIRVNAEPAAFYRAGQVEHMRTDRRLQSLLQTQRELMGKELWLYIGINTFDYLGSILSYVVIAVPIFSGVYGDLDPAQLSALVSKNAFVSIYLISCFSQLIDLSATLSDVAGYAHRIGELQETLLSLSRKHRDCESEAKTNWDFDNGPGEQTVLGDTAFLLERVSLSAPSSDKLLIKDLDLRISQGNNLLIVGNTGTGKTSLLRVLGGLWDCTRGNIHMLTCFGPHGVVFLPQRPFFTDGTLREQVIYPLKKIYPVSGEVRFISKLVLIAHRSDSCLCCRYDILSPGEMQRLSFARLFYLQPRYAVLDEATSALTEEVENELYRTCAQLGMTLVSVGHRTSLEKFHTWILKLSGRGRWELTRTERARRLPVSEGC</sequence>
<dbReference type="GO" id="GO:0006635">
    <property type="term" value="P:fatty acid beta-oxidation"/>
    <property type="evidence" value="ECO:0007669"/>
    <property type="project" value="TreeGrafter"/>
</dbReference>
<dbReference type="Pfam" id="PF06472">
    <property type="entry name" value="ABC_membrane_2"/>
    <property type="match status" value="1"/>
</dbReference>
<keyword evidence="12" id="KW-1185">Reference proteome</keyword>